<dbReference type="SUPFAM" id="SSF46689">
    <property type="entry name" value="Homeodomain-like"/>
    <property type="match status" value="1"/>
</dbReference>
<dbReference type="InterPro" id="IPR039532">
    <property type="entry name" value="TetR_C_Firmicutes"/>
</dbReference>
<sequence length="189" mass="22482">MSERLDRRKRYTRKVLKESLISLLKDKPISSVTVKEICELADINRSTFYTHYNDQFDLLEKIEEEIADDLVQYLNSYSLSIEEESIEMTQKLLEYITNNQYMFEILLNENADPMFEKRMMNIAKRFIMFNWMNEHNVEQSDSRYLSTFVVSGAINVIKDWLDNDLDKSPKEMAKLISQFTNEGLSFLNR</sequence>
<accession>A0ABW5QDV4</accession>
<name>A0ABW5QDV4_9BACI</name>
<dbReference type="EMBL" id="JBHUMZ010000050">
    <property type="protein sequence ID" value="MFD2639978.1"/>
    <property type="molecule type" value="Genomic_DNA"/>
</dbReference>
<evidence type="ECO:0000259" key="4">
    <source>
        <dbReference type="PROSITE" id="PS50977"/>
    </source>
</evidence>
<dbReference type="PROSITE" id="PS50977">
    <property type="entry name" value="HTH_TETR_2"/>
    <property type="match status" value="1"/>
</dbReference>
<organism evidence="5 6">
    <name type="scientific">Piscibacillus salipiscarius</name>
    <dbReference type="NCBI Taxonomy" id="299480"/>
    <lineage>
        <taxon>Bacteria</taxon>
        <taxon>Bacillati</taxon>
        <taxon>Bacillota</taxon>
        <taxon>Bacilli</taxon>
        <taxon>Bacillales</taxon>
        <taxon>Bacillaceae</taxon>
        <taxon>Piscibacillus</taxon>
    </lineage>
</organism>
<proteinExistence type="predicted"/>
<reference evidence="6" key="1">
    <citation type="journal article" date="2019" name="Int. J. Syst. Evol. Microbiol.">
        <title>The Global Catalogue of Microorganisms (GCM) 10K type strain sequencing project: providing services to taxonomists for standard genome sequencing and annotation.</title>
        <authorList>
            <consortium name="The Broad Institute Genomics Platform"/>
            <consortium name="The Broad Institute Genome Sequencing Center for Infectious Disease"/>
            <person name="Wu L."/>
            <person name="Ma J."/>
        </authorList>
    </citation>
    <scope>NUCLEOTIDE SEQUENCE [LARGE SCALE GENOMIC DNA]</scope>
    <source>
        <strain evidence="6">TISTR 1571</strain>
    </source>
</reference>
<feature type="DNA-binding region" description="H-T-H motif" evidence="3">
    <location>
        <begin position="33"/>
        <end position="52"/>
    </location>
</feature>
<dbReference type="PANTHER" id="PTHR43479:SF7">
    <property type="entry name" value="TETR-FAMILY TRANSCRIPTIONAL REGULATOR"/>
    <property type="match status" value="1"/>
</dbReference>
<dbReference type="Proteomes" id="UP001597452">
    <property type="component" value="Unassembled WGS sequence"/>
</dbReference>
<evidence type="ECO:0000256" key="3">
    <source>
        <dbReference type="PROSITE-ProRule" id="PRU00335"/>
    </source>
</evidence>
<dbReference type="InterPro" id="IPR009057">
    <property type="entry name" value="Homeodomain-like_sf"/>
</dbReference>
<protein>
    <submittedName>
        <fullName evidence="5">TetR/AcrR family transcriptional regulator</fullName>
    </submittedName>
</protein>
<evidence type="ECO:0000256" key="2">
    <source>
        <dbReference type="ARBA" id="ARBA00023125"/>
    </source>
</evidence>
<dbReference type="InterPro" id="IPR050624">
    <property type="entry name" value="HTH-type_Tx_Regulator"/>
</dbReference>
<dbReference type="Pfam" id="PF14278">
    <property type="entry name" value="TetR_C_8"/>
    <property type="match status" value="1"/>
</dbReference>
<keyword evidence="6" id="KW-1185">Reference proteome</keyword>
<evidence type="ECO:0000313" key="6">
    <source>
        <dbReference type="Proteomes" id="UP001597452"/>
    </source>
</evidence>
<dbReference type="RefSeq" id="WP_054754055.1">
    <property type="nucleotide sequence ID" value="NZ_JBHUMZ010000050.1"/>
</dbReference>
<keyword evidence="1" id="KW-0678">Repressor</keyword>
<comment type="caution">
    <text evidence="5">The sequence shown here is derived from an EMBL/GenBank/DDBJ whole genome shotgun (WGS) entry which is preliminary data.</text>
</comment>
<gene>
    <name evidence="5" type="ORF">ACFSW4_14000</name>
</gene>
<dbReference type="InterPro" id="IPR001647">
    <property type="entry name" value="HTH_TetR"/>
</dbReference>
<dbReference type="PANTHER" id="PTHR43479">
    <property type="entry name" value="ACREF/ENVCD OPERON REPRESSOR-RELATED"/>
    <property type="match status" value="1"/>
</dbReference>
<keyword evidence="2 3" id="KW-0238">DNA-binding</keyword>
<feature type="domain" description="HTH tetR-type" evidence="4">
    <location>
        <begin position="10"/>
        <end position="70"/>
    </location>
</feature>
<dbReference type="Gene3D" id="1.10.357.10">
    <property type="entry name" value="Tetracycline Repressor, domain 2"/>
    <property type="match status" value="1"/>
</dbReference>
<evidence type="ECO:0000256" key="1">
    <source>
        <dbReference type="ARBA" id="ARBA00022491"/>
    </source>
</evidence>
<evidence type="ECO:0000313" key="5">
    <source>
        <dbReference type="EMBL" id="MFD2639978.1"/>
    </source>
</evidence>